<feature type="domain" description="C2" evidence="13">
    <location>
        <begin position="542"/>
        <end position="662"/>
    </location>
</feature>
<dbReference type="InterPro" id="IPR037765">
    <property type="entry name" value="C2B_Tricalbin"/>
</dbReference>
<feature type="domain" description="C2" evidence="13">
    <location>
        <begin position="977"/>
        <end position="1095"/>
    </location>
</feature>
<dbReference type="InterPro" id="IPR031468">
    <property type="entry name" value="SMP_LBD"/>
</dbReference>
<dbReference type="OrthoDB" id="1029639at2759"/>
<dbReference type="Gene3D" id="2.60.40.150">
    <property type="entry name" value="C2 domain"/>
    <property type="match status" value="5"/>
</dbReference>
<keyword evidence="16" id="KW-1185">Reference proteome</keyword>
<reference evidence="15" key="1">
    <citation type="submission" date="2021-06" db="EMBL/GenBank/DDBJ databases">
        <authorList>
            <person name="Kallberg Y."/>
            <person name="Tangrot J."/>
            <person name="Rosling A."/>
        </authorList>
    </citation>
    <scope>NUCLEOTIDE SEQUENCE</scope>
    <source>
        <strain evidence="15">BR232B</strain>
    </source>
</reference>
<comment type="caution">
    <text evidence="15">The sequence shown here is derived from an EMBL/GenBank/DDBJ whole genome shotgun (WGS) entry which is preliminary data.</text>
</comment>
<gene>
    <name evidence="15" type="ORF">PBRASI_LOCUS417</name>
</gene>
<feature type="region of interest" description="Disordered" evidence="11">
    <location>
        <begin position="49"/>
        <end position="91"/>
    </location>
</feature>
<evidence type="ECO:0000256" key="4">
    <source>
        <dbReference type="ARBA" id="ARBA00022692"/>
    </source>
</evidence>
<dbReference type="CDD" id="cd00030">
    <property type="entry name" value="C2"/>
    <property type="match status" value="1"/>
</dbReference>
<dbReference type="GO" id="GO:0061817">
    <property type="term" value="P:endoplasmic reticulum-plasma membrane tethering"/>
    <property type="evidence" value="ECO:0007669"/>
    <property type="project" value="InterPro"/>
</dbReference>
<dbReference type="Proteomes" id="UP000789739">
    <property type="component" value="Unassembled WGS sequence"/>
</dbReference>
<dbReference type="Pfam" id="PF00168">
    <property type="entry name" value="C2"/>
    <property type="match status" value="5"/>
</dbReference>
<dbReference type="PROSITE" id="PS50004">
    <property type="entry name" value="C2"/>
    <property type="match status" value="5"/>
</dbReference>
<feature type="compositionally biased region" description="Polar residues" evidence="11">
    <location>
        <begin position="1205"/>
        <end position="1219"/>
    </location>
</feature>
<dbReference type="GO" id="GO:0005789">
    <property type="term" value="C:endoplasmic reticulum membrane"/>
    <property type="evidence" value="ECO:0007669"/>
    <property type="project" value="UniProtKB-SubCell"/>
</dbReference>
<proteinExistence type="predicted"/>
<keyword evidence="7 12" id="KW-1133">Transmembrane helix</keyword>
<dbReference type="PIRSF" id="PIRSF037232">
    <property type="entry name" value="Tricalbin"/>
    <property type="match status" value="1"/>
</dbReference>
<dbReference type="PANTHER" id="PTHR46980">
    <property type="entry name" value="TRICALBIN-1-RELATED"/>
    <property type="match status" value="1"/>
</dbReference>
<dbReference type="InterPro" id="IPR056910">
    <property type="entry name" value="TCB1-3_C2"/>
</dbReference>
<feature type="region of interest" description="Disordered" evidence="11">
    <location>
        <begin position="1"/>
        <end position="34"/>
    </location>
</feature>
<dbReference type="InterPro" id="IPR017147">
    <property type="entry name" value="Tricalbin"/>
</dbReference>
<keyword evidence="4 12" id="KW-0812">Transmembrane</keyword>
<dbReference type="SUPFAM" id="SSF49562">
    <property type="entry name" value="C2 domain (Calcium/lipid-binding domain, CaLB)"/>
    <property type="match status" value="5"/>
</dbReference>
<feature type="compositionally biased region" description="Basic and acidic residues" evidence="11">
    <location>
        <begin position="14"/>
        <end position="24"/>
    </location>
</feature>
<evidence type="ECO:0000256" key="7">
    <source>
        <dbReference type="ARBA" id="ARBA00022989"/>
    </source>
</evidence>
<evidence type="ECO:0000256" key="1">
    <source>
        <dbReference type="ARBA" id="ARBA00004586"/>
    </source>
</evidence>
<accession>A0A9N8VMH3</accession>
<evidence type="ECO:0000259" key="14">
    <source>
        <dbReference type="PROSITE" id="PS51847"/>
    </source>
</evidence>
<dbReference type="CDD" id="cd04044">
    <property type="entry name" value="C2A_Tricalbin-like"/>
    <property type="match status" value="1"/>
</dbReference>
<protein>
    <submittedName>
        <fullName evidence="15">10201_t:CDS:1</fullName>
    </submittedName>
</protein>
<feature type="domain" description="C2" evidence="13">
    <location>
        <begin position="678"/>
        <end position="798"/>
    </location>
</feature>
<evidence type="ECO:0000256" key="11">
    <source>
        <dbReference type="SAM" id="MobiDB-lite"/>
    </source>
</evidence>
<keyword evidence="3" id="KW-0597">Phosphoprotein</keyword>
<keyword evidence="10 12" id="KW-0472">Membrane</keyword>
<evidence type="ECO:0000256" key="5">
    <source>
        <dbReference type="ARBA" id="ARBA00022737"/>
    </source>
</evidence>
<evidence type="ECO:0000256" key="8">
    <source>
        <dbReference type="ARBA" id="ARBA00023055"/>
    </source>
</evidence>
<dbReference type="InterPro" id="IPR037761">
    <property type="entry name" value="C2A_Tricalbin"/>
</dbReference>
<organism evidence="15 16">
    <name type="scientific">Paraglomus brasilianum</name>
    <dbReference type="NCBI Taxonomy" id="144538"/>
    <lineage>
        <taxon>Eukaryota</taxon>
        <taxon>Fungi</taxon>
        <taxon>Fungi incertae sedis</taxon>
        <taxon>Mucoromycota</taxon>
        <taxon>Glomeromycotina</taxon>
        <taxon>Glomeromycetes</taxon>
        <taxon>Paraglomerales</taxon>
        <taxon>Paraglomeraceae</taxon>
        <taxon>Paraglomus</taxon>
    </lineage>
</organism>
<dbReference type="GO" id="GO:0008289">
    <property type="term" value="F:lipid binding"/>
    <property type="evidence" value="ECO:0007669"/>
    <property type="project" value="UniProtKB-KW"/>
</dbReference>
<keyword evidence="9" id="KW-0446">Lipid-binding</keyword>
<evidence type="ECO:0000256" key="3">
    <source>
        <dbReference type="ARBA" id="ARBA00022553"/>
    </source>
</evidence>
<sequence>MSDHIAPKPADPTKVAKDLADASEKSNVYSFPPDATPAAKAALAKSKEAAGKGSVSEILSSDVNTTKTPAASSSSSLPSSVYPDQSSSDSDLLVPGGITSAVSDVPDWIRVGWNKVAEFEATNKDKDIFETIIGDIYCGKLWLNVGAVFVGIFLTWIITALGFSFGWVALLAVVTATYFKSSSYKYYRTARNDIIRELSQKRLETDLETTEWLNEFLRRFWLIFEPVLSTMVVQKVDAILAASTPAFLDSIRLSTFTLGTKPPRVESVKSYPRVEDDIVVMDWKFALEPNDVVGLTQAQLHNKVNPKIILTVHVGKGAASTKIPILLENMSFSGHLKIQMKLINTFPHIQTVDVSFLEPPKFDFVLKPVGGETFGFDIAHIPGLISLIHDTAHTVLSPMLYYPNIFTLDLENILGGYPIEMSAGVLKLVIRNAEGLKNVETFGCSDPYVKVVVHGNKEVARTKFIDDTLNPYWNETHYLILTTLAEPLNLTIFDANLNKDKLLGNVVFECSTLNEKPIQDSITSPVILDGQEHGTLTFDAEWYPVIHPKPDEPLPESNSGILRLMLNQAKDLDATKSVVGQYSPYAELFLNKMPVRKTKTVRKTNNPVWNEHIEIFVTNKAAAQLGIIIRDERGFAEDPAVGVWRGDLTEIMKSIEKKNDWFNLTSAASGKIRLGCLWMPVLMDSVPHPAGYVNAIGIVKLKIKSAKDLKNLENFRGRSDPYVIVSLGSTFRSRTEVISNELNPEWQDEYHYVPVHTDKEVIVLNVMDFEDSGSDRRLGRTELRLNDLVNKKDDGTYVASKSLDTSAPLVFDNKEQKGELFYEASFHPALIQSTKTEKKFQGGEEKVVVETSKTAKDIDIFAYQSGSLIINIHQAKVNKKNVFVECLIDSEAYPFYKTESLKVSDPIWETVTDVAVKELDFSRLTIRLKQSGTNGLIAVYEENVKSLLRQSKQRKSGDGVWLTSSTSPDVKLNISLDYIPTNLPLEPSESVSNQGLLVVTVKDAKDLPAADRSGTSDPYIVFTYNNEKIFKTNTVKENLNPVYDERFEIQIKSRTASNFYFEVFDWNRITSATLLGKAQIDLKDLPALEGIEREIPISGGKGSVRLVLLFRPEFVTKSARMSSFAAGAKAGAKVAANVGSGAAQLASTSVRGVVTGGVSGGAKFVLNKNEEKVKEEKVKGKSDENLEDKLRPNIDRQNSEKNEENGMSSNRSSTYIQQQGGVSSARSSMYLDQSGEIVGMPGTLTIHIIEAKDLPPERAGPGNPFVRIKVNKKDFFKTQVIKKSQNPKWDEVSILKDLTGVNIVIGFGVKYHNRITANVDIGDYEMVLWDHILPGKFNEDFWADLGEGKGKLHLKLEFVPK</sequence>
<dbReference type="Pfam" id="PF24920">
    <property type="entry name" value="C2_TCB1"/>
    <property type="match status" value="1"/>
</dbReference>
<name>A0A9N8VMH3_9GLOM</name>
<comment type="subcellular location">
    <subcellularLocation>
        <location evidence="1">Endoplasmic reticulum membrane</location>
    </subcellularLocation>
</comment>
<dbReference type="CDD" id="cd04052">
    <property type="entry name" value="C2B_Tricalbin-like"/>
    <property type="match status" value="1"/>
</dbReference>
<dbReference type="InterPro" id="IPR035892">
    <property type="entry name" value="C2_domain_sf"/>
</dbReference>
<feature type="domain" description="SMP-LTD" evidence="14">
    <location>
        <begin position="206"/>
        <end position="411"/>
    </location>
</feature>
<dbReference type="InterPro" id="IPR000008">
    <property type="entry name" value="C2_dom"/>
</dbReference>
<evidence type="ECO:0000256" key="2">
    <source>
        <dbReference type="ARBA" id="ARBA00022448"/>
    </source>
</evidence>
<feature type="compositionally biased region" description="Polar residues" evidence="11">
    <location>
        <begin position="57"/>
        <end position="71"/>
    </location>
</feature>
<dbReference type="EMBL" id="CAJVPI010000020">
    <property type="protein sequence ID" value="CAG8457915.1"/>
    <property type="molecule type" value="Genomic_DNA"/>
</dbReference>
<dbReference type="GO" id="GO:0071944">
    <property type="term" value="C:cell periphery"/>
    <property type="evidence" value="ECO:0007669"/>
    <property type="project" value="UniProtKB-ARBA"/>
</dbReference>
<dbReference type="SMART" id="SM00239">
    <property type="entry name" value="C2"/>
    <property type="match status" value="6"/>
</dbReference>
<evidence type="ECO:0000313" key="15">
    <source>
        <dbReference type="EMBL" id="CAG8457915.1"/>
    </source>
</evidence>
<keyword evidence="6" id="KW-0256">Endoplasmic reticulum</keyword>
<keyword evidence="8" id="KW-0445">Lipid transport</keyword>
<dbReference type="PANTHER" id="PTHR46980:SF2">
    <property type="entry name" value="TRICALBIN-1-RELATED"/>
    <property type="match status" value="1"/>
</dbReference>
<dbReference type="PROSITE" id="PS51847">
    <property type="entry name" value="SMP"/>
    <property type="match status" value="1"/>
</dbReference>
<evidence type="ECO:0000259" key="13">
    <source>
        <dbReference type="PROSITE" id="PS50004"/>
    </source>
</evidence>
<feature type="domain" description="C2" evidence="13">
    <location>
        <begin position="1223"/>
        <end position="1343"/>
    </location>
</feature>
<evidence type="ECO:0000256" key="6">
    <source>
        <dbReference type="ARBA" id="ARBA00022824"/>
    </source>
</evidence>
<evidence type="ECO:0000313" key="16">
    <source>
        <dbReference type="Proteomes" id="UP000789739"/>
    </source>
</evidence>
<dbReference type="CDD" id="cd21678">
    <property type="entry name" value="SMP_TCB"/>
    <property type="match status" value="1"/>
</dbReference>
<feature type="compositionally biased region" description="Low complexity" evidence="11">
    <location>
        <begin position="72"/>
        <end position="91"/>
    </location>
</feature>
<feature type="compositionally biased region" description="Basic and acidic residues" evidence="11">
    <location>
        <begin position="1172"/>
        <end position="1204"/>
    </location>
</feature>
<dbReference type="Pfam" id="PF25669">
    <property type="entry name" value="SMP_MUG190-like"/>
    <property type="match status" value="2"/>
</dbReference>
<feature type="region of interest" description="Disordered" evidence="11">
    <location>
        <begin position="1172"/>
        <end position="1219"/>
    </location>
</feature>
<dbReference type="GO" id="GO:0006869">
    <property type="term" value="P:lipid transport"/>
    <property type="evidence" value="ECO:0007669"/>
    <property type="project" value="UniProtKB-KW"/>
</dbReference>
<feature type="domain" description="C2" evidence="13">
    <location>
        <begin position="407"/>
        <end position="526"/>
    </location>
</feature>
<evidence type="ECO:0000256" key="9">
    <source>
        <dbReference type="ARBA" id="ARBA00023121"/>
    </source>
</evidence>
<evidence type="ECO:0000256" key="12">
    <source>
        <dbReference type="SAM" id="Phobius"/>
    </source>
</evidence>
<feature type="transmembrane region" description="Helical" evidence="12">
    <location>
        <begin position="141"/>
        <end position="174"/>
    </location>
</feature>
<keyword evidence="2" id="KW-0813">Transport</keyword>
<evidence type="ECO:0000256" key="10">
    <source>
        <dbReference type="ARBA" id="ARBA00023136"/>
    </source>
</evidence>
<dbReference type="InterPro" id="IPR052455">
    <property type="entry name" value="Tricalbin_domain"/>
</dbReference>
<keyword evidence="5" id="KW-0677">Repeat</keyword>